<evidence type="ECO:0008006" key="3">
    <source>
        <dbReference type="Google" id="ProtNLM"/>
    </source>
</evidence>
<dbReference type="Gene3D" id="3.90.1150.10">
    <property type="entry name" value="Aspartate Aminotransferase, domain 1"/>
    <property type="match status" value="1"/>
</dbReference>
<dbReference type="Proteomes" id="UP000019804">
    <property type="component" value="Unassembled WGS sequence"/>
</dbReference>
<proteinExistence type="predicted"/>
<dbReference type="HOGENOM" id="CLU_2440463_0_0_1"/>
<dbReference type="STRING" id="1388766.A0A017SQR4"/>
<dbReference type="GO" id="GO:0008483">
    <property type="term" value="F:transaminase activity"/>
    <property type="evidence" value="ECO:0007669"/>
    <property type="project" value="InterPro"/>
</dbReference>
<dbReference type="InterPro" id="IPR015424">
    <property type="entry name" value="PyrdxlP-dep_Trfase"/>
</dbReference>
<dbReference type="AlphaFoldDB" id="A0A017SQR4"/>
<evidence type="ECO:0000313" key="2">
    <source>
        <dbReference type="Proteomes" id="UP000019804"/>
    </source>
</evidence>
<dbReference type="GO" id="GO:0030170">
    <property type="term" value="F:pyridoxal phosphate binding"/>
    <property type="evidence" value="ECO:0007669"/>
    <property type="project" value="InterPro"/>
</dbReference>
<dbReference type="Pfam" id="PF00202">
    <property type="entry name" value="Aminotran_3"/>
    <property type="match status" value="1"/>
</dbReference>
<accession>A0A017SQR4</accession>
<gene>
    <name evidence="1" type="ORF">EURHEDRAFT_374212</name>
</gene>
<dbReference type="OrthoDB" id="425114at2759"/>
<dbReference type="GeneID" id="63693738"/>
<dbReference type="InterPro" id="IPR015422">
    <property type="entry name" value="PyrdxlP-dep_Trfase_small"/>
</dbReference>
<dbReference type="InterPro" id="IPR005814">
    <property type="entry name" value="Aminotrans_3"/>
</dbReference>
<dbReference type="SUPFAM" id="SSF53383">
    <property type="entry name" value="PLP-dependent transferases"/>
    <property type="match status" value="1"/>
</dbReference>
<reference evidence="2" key="1">
    <citation type="journal article" date="2014" name="Nat. Commun.">
        <title>Genomic adaptations of the halophilic Dead Sea filamentous fungus Eurotium rubrum.</title>
        <authorList>
            <person name="Kis-Papo T."/>
            <person name="Weig A.R."/>
            <person name="Riley R."/>
            <person name="Persoh D."/>
            <person name="Salamov A."/>
            <person name="Sun H."/>
            <person name="Lipzen A."/>
            <person name="Wasser S.P."/>
            <person name="Rambold G."/>
            <person name="Grigoriev I.V."/>
            <person name="Nevo E."/>
        </authorList>
    </citation>
    <scope>NUCLEOTIDE SEQUENCE [LARGE SCALE GENOMIC DNA]</scope>
    <source>
        <strain evidence="2">CBS 135680</strain>
    </source>
</reference>
<evidence type="ECO:0000313" key="1">
    <source>
        <dbReference type="EMBL" id="EYE99141.1"/>
    </source>
</evidence>
<keyword evidence="2" id="KW-1185">Reference proteome</keyword>
<sequence>MAPHAQSPGVENDVPGVLVTPSLSKKPAYSVDLWQQKVRGGFAPFPVAIGRAGDYKLYDVDGEKYIDMISQFAVINFGYSNPKIVDAAIS</sequence>
<dbReference type="RefSeq" id="XP_040642829.1">
    <property type="nucleotide sequence ID" value="XM_040778614.1"/>
</dbReference>
<dbReference type="EMBL" id="KK088412">
    <property type="protein sequence ID" value="EYE99141.1"/>
    <property type="molecule type" value="Genomic_DNA"/>
</dbReference>
<name>A0A017SQR4_ASPRC</name>
<protein>
    <recommendedName>
        <fullName evidence="3">Ornithine aminotransferase</fullName>
    </recommendedName>
</protein>
<organism evidence="1 2">
    <name type="scientific">Aspergillus ruber (strain CBS 135680)</name>
    <dbReference type="NCBI Taxonomy" id="1388766"/>
    <lineage>
        <taxon>Eukaryota</taxon>
        <taxon>Fungi</taxon>
        <taxon>Dikarya</taxon>
        <taxon>Ascomycota</taxon>
        <taxon>Pezizomycotina</taxon>
        <taxon>Eurotiomycetes</taxon>
        <taxon>Eurotiomycetidae</taxon>
        <taxon>Eurotiales</taxon>
        <taxon>Aspergillaceae</taxon>
        <taxon>Aspergillus</taxon>
        <taxon>Aspergillus subgen. Aspergillus</taxon>
    </lineage>
</organism>